<keyword evidence="9" id="KW-0175">Coiled coil</keyword>
<evidence type="ECO:0000256" key="7">
    <source>
        <dbReference type="ARBA" id="ARBA00023317"/>
    </source>
</evidence>
<evidence type="ECO:0000256" key="1">
    <source>
        <dbReference type="ARBA" id="ARBA00001964"/>
    </source>
</evidence>
<organism evidence="11">
    <name type="scientific">Gracilinema caldarium</name>
    <dbReference type="NCBI Taxonomy" id="215591"/>
    <lineage>
        <taxon>Bacteria</taxon>
        <taxon>Pseudomonadati</taxon>
        <taxon>Spirochaetota</taxon>
        <taxon>Spirochaetia</taxon>
        <taxon>Spirochaetales</taxon>
        <taxon>Breznakiellaceae</taxon>
        <taxon>Gracilinema</taxon>
    </lineage>
</organism>
<evidence type="ECO:0000256" key="5">
    <source>
        <dbReference type="ARBA" id="ARBA00023002"/>
    </source>
</evidence>
<dbReference type="GO" id="GO:0004739">
    <property type="term" value="F:pyruvate dehydrogenase (acetyl-transferring) activity"/>
    <property type="evidence" value="ECO:0007669"/>
    <property type="project" value="UniProtKB-UniRule"/>
</dbReference>
<dbReference type="PANTHER" id="PTHR11516">
    <property type="entry name" value="PYRUVATE DEHYDROGENASE E1 COMPONENT, ALPHA SUBUNIT BACTERIAL AND ORGANELLAR"/>
    <property type="match status" value="1"/>
</dbReference>
<comment type="subunit">
    <text evidence="2 8">Heterodimer of an alpha and a beta chain.</text>
</comment>
<keyword evidence="6 8" id="KW-0786">Thiamine pyrophosphate</keyword>
<dbReference type="Gene3D" id="3.40.50.970">
    <property type="match status" value="1"/>
</dbReference>
<name>A0A7C3IKF6_9SPIR</name>
<dbReference type="Pfam" id="PF00676">
    <property type="entry name" value="E1_dh"/>
    <property type="match status" value="1"/>
</dbReference>
<evidence type="ECO:0000256" key="3">
    <source>
        <dbReference type="ARBA" id="ARBA00012281"/>
    </source>
</evidence>
<dbReference type="NCBIfam" id="TIGR03182">
    <property type="entry name" value="PDH_E1_alph_y"/>
    <property type="match status" value="1"/>
</dbReference>
<evidence type="ECO:0000313" key="11">
    <source>
        <dbReference type="EMBL" id="HFH30267.1"/>
    </source>
</evidence>
<protein>
    <recommendedName>
        <fullName evidence="4 8">Pyruvate dehydrogenase E1 component subunit alpha</fullName>
        <ecNumber evidence="3 8">1.2.4.1</ecNumber>
    </recommendedName>
</protein>
<dbReference type="GO" id="GO:0006086">
    <property type="term" value="P:pyruvate decarboxylation to acetyl-CoA"/>
    <property type="evidence" value="ECO:0007669"/>
    <property type="project" value="InterPro"/>
</dbReference>
<keyword evidence="7 8" id="KW-0670">Pyruvate</keyword>
<dbReference type="InterPro" id="IPR017597">
    <property type="entry name" value="Pyrv_DH_E1_asu_subgrp-y"/>
</dbReference>
<evidence type="ECO:0000256" key="9">
    <source>
        <dbReference type="SAM" id="Coils"/>
    </source>
</evidence>
<dbReference type="InterPro" id="IPR001017">
    <property type="entry name" value="DH_E1"/>
</dbReference>
<evidence type="ECO:0000259" key="10">
    <source>
        <dbReference type="Pfam" id="PF00676"/>
    </source>
</evidence>
<evidence type="ECO:0000256" key="6">
    <source>
        <dbReference type="ARBA" id="ARBA00023052"/>
    </source>
</evidence>
<evidence type="ECO:0000256" key="8">
    <source>
        <dbReference type="RuleBase" id="RU361139"/>
    </source>
</evidence>
<proteinExistence type="predicted"/>
<feature type="coiled-coil region" evidence="9">
    <location>
        <begin position="277"/>
        <end position="304"/>
    </location>
</feature>
<dbReference type="PANTHER" id="PTHR11516:SF60">
    <property type="entry name" value="PYRUVATE DEHYDROGENASE E1 COMPONENT SUBUNIT ALPHA"/>
    <property type="match status" value="1"/>
</dbReference>
<feature type="domain" description="Dehydrogenase E1 component" evidence="10">
    <location>
        <begin position="14"/>
        <end position="309"/>
    </location>
</feature>
<dbReference type="AlphaFoldDB" id="A0A7C3IKF6"/>
<comment type="catalytic activity">
    <reaction evidence="8">
        <text>N(6)-[(R)-lipoyl]-L-lysyl-[protein] + pyruvate + H(+) = N(6)-[(R)-S(8)-acetyldihydrolipoyl]-L-lysyl-[protein] + CO2</text>
        <dbReference type="Rhea" id="RHEA:19189"/>
        <dbReference type="Rhea" id="RHEA-COMP:10474"/>
        <dbReference type="Rhea" id="RHEA-COMP:10478"/>
        <dbReference type="ChEBI" id="CHEBI:15361"/>
        <dbReference type="ChEBI" id="CHEBI:15378"/>
        <dbReference type="ChEBI" id="CHEBI:16526"/>
        <dbReference type="ChEBI" id="CHEBI:83099"/>
        <dbReference type="ChEBI" id="CHEBI:83111"/>
        <dbReference type="EC" id="1.2.4.1"/>
    </reaction>
</comment>
<dbReference type="FunFam" id="3.40.50.970:FF:000013">
    <property type="entry name" value="Pyruvate dehydrogenase E1 component subunit alpha"/>
    <property type="match status" value="1"/>
</dbReference>
<evidence type="ECO:0000256" key="2">
    <source>
        <dbReference type="ARBA" id="ARBA00011870"/>
    </source>
</evidence>
<dbReference type="EC" id="1.2.4.1" evidence="3 8"/>
<comment type="caution">
    <text evidence="11">The sequence shown here is derived from an EMBL/GenBank/DDBJ whole genome shotgun (WGS) entry which is preliminary data.</text>
</comment>
<comment type="function">
    <text evidence="8">The pyruvate dehydrogenase complex catalyzes the overall conversion of pyruvate to acetyl-CoA and CO(2).</text>
</comment>
<gene>
    <name evidence="8 11" type="primary">pdhA</name>
    <name evidence="11" type="ORF">ENS59_12305</name>
</gene>
<dbReference type="EMBL" id="DSVL01000375">
    <property type="protein sequence ID" value="HFH30267.1"/>
    <property type="molecule type" value="Genomic_DNA"/>
</dbReference>
<reference evidence="11" key="1">
    <citation type="journal article" date="2020" name="mSystems">
        <title>Genome- and Community-Level Interaction Insights into Carbon Utilization and Element Cycling Functions of Hydrothermarchaeota in Hydrothermal Sediment.</title>
        <authorList>
            <person name="Zhou Z."/>
            <person name="Liu Y."/>
            <person name="Xu W."/>
            <person name="Pan J."/>
            <person name="Luo Z.H."/>
            <person name="Li M."/>
        </authorList>
    </citation>
    <scope>NUCLEOTIDE SEQUENCE [LARGE SCALE GENOMIC DNA]</scope>
    <source>
        <strain evidence="11">SpSt-503</strain>
    </source>
</reference>
<comment type="cofactor">
    <cofactor evidence="1 8">
        <name>thiamine diphosphate</name>
        <dbReference type="ChEBI" id="CHEBI:58937"/>
    </cofactor>
</comment>
<dbReference type="CDD" id="cd02000">
    <property type="entry name" value="TPP_E1_PDC_ADC_BCADC"/>
    <property type="match status" value="1"/>
</dbReference>
<dbReference type="InterPro" id="IPR050642">
    <property type="entry name" value="PDH_E1_Alpha_Subunit"/>
</dbReference>
<accession>A0A7C3IKF6</accession>
<dbReference type="SUPFAM" id="SSF52518">
    <property type="entry name" value="Thiamin diphosphate-binding fold (THDP-binding)"/>
    <property type="match status" value="1"/>
</dbReference>
<keyword evidence="5 8" id="KW-0560">Oxidoreductase</keyword>
<sequence>MELSKEQKKKILFDMMFIRRFEEEAGKMYGLRKIGGFCHLYNGQEAVAVGTVAAMDLSKDYILTGYRDHGFALACGMDPKAVMAELFGKITGASRGKGGSMHLFDEKKHFLGGNGIVGAQIPIATGVAFAQKYNETGGATAVFFGDGAIHQGAFHESLNMAKIWNLPVIYACENNQFGMGTSFKRVSSVEEFSIMGASYGIQGRKVDGMDVLEVYSAFVEALESARKGLPVLLDIRTYRYKGHSMSDPQKYRSKEEVESYRKHDPILIYQDRLIADNIIKESDVEALENQIETLVSEAVAFAESSPEPALPTLFEDVYSDSYPLETLRQGGASWL</sequence>
<evidence type="ECO:0000256" key="4">
    <source>
        <dbReference type="ARBA" id="ARBA00014159"/>
    </source>
</evidence>
<dbReference type="InterPro" id="IPR029061">
    <property type="entry name" value="THDP-binding"/>
</dbReference>